<evidence type="ECO:0000313" key="2">
    <source>
        <dbReference type="EMBL" id="CAD7249172.1"/>
    </source>
</evidence>
<proteinExistence type="predicted"/>
<dbReference type="EMBL" id="CAJPEV010002166">
    <property type="protein sequence ID" value="CAG0895940.1"/>
    <property type="molecule type" value="Genomic_DNA"/>
</dbReference>
<name>A0A7R8XEM2_9CRUS</name>
<protein>
    <submittedName>
        <fullName evidence="2">Uncharacterized protein</fullName>
    </submittedName>
</protein>
<reference evidence="2" key="1">
    <citation type="submission" date="2020-11" db="EMBL/GenBank/DDBJ databases">
        <authorList>
            <person name="Tran Van P."/>
        </authorList>
    </citation>
    <scope>NUCLEOTIDE SEQUENCE</scope>
</reference>
<feature type="region of interest" description="Disordered" evidence="1">
    <location>
        <begin position="39"/>
        <end position="179"/>
    </location>
</feature>
<evidence type="ECO:0000313" key="3">
    <source>
        <dbReference type="Proteomes" id="UP000677054"/>
    </source>
</evidence>
<dbReference type="AlphaFoldDB" id="A0A7R8XEM2"/>
<dbReference type="Proteomes" id="UP000677054">
    <property type="component" value="Unassembled WGS sequence"/>
</dbReference>
<dbReference type="EMBL" id="LR901683">
    <property type="protein sequence ID" value="CAD7249172.1"/>
    <property type="molecule type" value="Genomic_DNA"/>
</dbReference>
<accession>A0A7R8XEM2</accession>
<gene>
    <name evidence="2" type="ORF">DSTB1V02_LOCUS8971</name>
</gene>
<sequence>MAPHKAHLSRNAHFILKKRKINFSGCTAGLSHETYVKISTKSSSTSSNDDEALTAQEPDFEYSTCQEDHGTESNGHLRVPRPDILSSGDIDEGIDIVESSSEGDKSSLASPSVRRSASDAAKGTASSRRESSSSEASFPGVLHSSTPKKKKGKKSESSQTPDNRGEKKGRKVRSLMNEDSSLRCEKNKDLEYLLKKVPNLSVSGKSTCCRNTDLLYDEEMSYMPFPTSTLPSCLKNSCLLLTVTLSSNGTVAQVKDSGKSNPESTDLPFTYYALVTWLSSLVPKDHHHHKVQTECPFVVCGMQQGVVGKELMLSVLIQPNSYVKSTGAKGLSFHERVVTYLSKKSLEQVCSSWLPGIRRIRNLLWPLHIYFEDNCYEQQGHNGNPGLVWVSGPKKPMIRFVKVHGDPSEARAVFSLLPSCFWATMEDEDTVQSLPSQAFHGEGGENRLEVALSIRPWAYLSNAQQLGSFLLAALHAGLDVAGLHLIYKEGDTSSRSSNSSGSSFGQADLEPFLALVLRGCLAREWEEKFNRILQSSLTHQDAQLSFLDNHPLTCIFQSVSMEWDGNMRRGANGELHLKQSLVHYFGGPPRTLSDETGSLIENKAGFVSLLSCNKGSGVAFFLNPALPFSLMAVALEALQRHGFILHGLLPAAALVESDNPLPLWEEGRDKPSVFVGTRENAAHHLTSMCEAVFIQIVLHLVQRSEESPNVFSLKDLREVMGEEASLNRLIRPLLLSKPLSLSAENDIPPSISQSSDAWESERFYSPQSSSSTQTVGLLAFGSFILAHLDALEEDLNMRLQGSHWIQHMDMDSASYLTPFEVGHPLWEESIQTLSRRGGILFWVHGPDAHRRLTQFLNAGDTQVAFFERGIVITSSPRVATHWMRIRPS</sequence>
<keyword evidence="3" id="KW-1185">Reference proteome</keyword>
<organism evidence="2">
    <name type="scientific">Darwinula stevensoni</name>
    <dbReference type="NCBI Taxonomy" id="69355"/>
    <lineage>
        <taxon>Eukaryota</taxon>
        <taxon>Metazoa</taxon>
        <taxon>Ecdysozoa</taxon>
        <taxon>Arthropoda</taxon>
        <taxon>Crustacea</taxon>
        <taxon>Oligostraca</taxon>
        <taxon>Ostracoda</taxon>
        <taxon>Podocopa</taxon>
        <taxon>Podocopida</taxon>
        <taxon>Darwinulocopina</taxon>
        <taxon>Darwinuloidea</taxon>
        <taxon>Darwinulidae</taxon>
        <taxon>Darwinula</taxon>
    </lineage>
</organism>
<dbReference type="OrthoDB" id="2162449at2759"/>
<evidence type="ECO:0000256" key="1">
    <source>
        <dbReference type="SAM" id="MobiDB-lite"/>
    </source>
</evidence>